<evidence type="ECO:0000313" key="4">
    <source>
        <dbReference type="Proteomes" id="UP000054166"/>
    </source>
</evidence>
<feature type="domain" description="DUF6699" evidence="2">
    <location>
        <begin position="166"/>
        <end position="314"/>
    </location>
</feature>
<sequence length="328" mass="37533">MSSPFLYSPQSYHPTPYLYPYYNQPHVSPFIPPATLFPPSPQSPATPYLPAEQPTTPTTPNTPRRVHFEDEYWARPQTRPRRPSWAGTTPAMSSMPIPQAVPLLQTPIAPFQNRRHSWGNQMQQPQWLSYTPQQQPVPFLFTTQTPEFMIHPLLNGESPRPDFAFDLSSPTFRPVRYIGPGQPVAISLAEMREPATHPPITRMRIVCDYIPQWPIDLEYTPYDVHGEHLSMPSINGAIPPVSLGDVLFAIHRTLHKQITHLDWGRLTLSEEIAIARAYTRRCRSIPSVAQLEASQGVKRVDFLLDRFIFRGLIRAPGVDRYDEWKLIV</sequence>
<evidence type="ECO:0000313" key="3">
    <source>
        <dbReference type="EMBL" id="KIM84478.1"/>
    </source>
</evidence>
<evidence type="ECO:0000256" key="1">
    <source>
        <dbReference type="SAM" id="MobiDB-lite"/>
    </source>
</evidence>
<keyword evidence="4" id="KW-1185">Reference proteome</keyword>
<dbReference type="EMBL" id="KN832987">
    <property type="protein sequence ID" value="KIM84478.1"/>
    <property type="molecule type" value="Genomic_DNA"/>
</dbReference>
<dbReference type="InterPro" id="IPR046522">
    <property type="entry name" value="DUF6699"/>
</dbReference>
<dbReference type="InParanoid" id="A0A0C3BDT2"/>
<reference evidence="3 4" key="1">
    <citation type="submission" date="2014-04" db="EMBL/GenBank/DDBJ databases">
        <authorList>
            <consortium name="DOE Joint Genome Institute"/>
            <person name="Kuo A."/>
            <person name="Tarkka M."/>
            <person name="Buscot F."/>
            <person name="Kohler A."/>
            <person name="Nagy L.G."/>
            <person name="Floudas D."/>
            <person name="Copeland A."/>
            <person name="Barry K.W."/>
            <person name="Cichocki N."/>
            <person name="Veneault-Fourrey C."/>
            <person name="LaButti K."/>
            <person name="Lindquist E.A."/>
            <person name="Lipzen A."/>
            <person name="Lundell T."/>
            <person name="Morin E."/>
            <person name="Murat C."/>
            <person name="Sun H."/>
            <person name="Tunlid A."/>
            <person name="Henrissat B."/>
            <person name="Grigoriev I.V."/>
            <person name="Hibbett D.S."/>
            <person name="Martin F."/>
            <person name="Nordberg H.P."/>
            <person name="Cantor M.N."/>
            <person name="Hua S.X."/>
        </authorList>
    </citation>
    <scope>NUCLEOTIDE SEQUENCE [LARGE SCALE GENOMIC DNA]</scope>
    <source>
        <strain evidence="3 4">F 1598</strain>
    </source>
</reference>
<organism evidence="3 4">
    <name type="scientific">Piloderma croceum (strain F 1598)</name>
    <dbReference type="NCBI Taxonomy" id="765440"/>
    <lineage>
        <taxon>Eukaryota</taxon>
        <taxon>Fungi</taxon>
        <taxon>Dikarya</taxon>
        <taxon>Basidiomycota</taxon>
        <taxon>Agaricomycotina</taxon>
        <taxon>Agaricomycetes</taxon>
        <taxon>Agaricomycetidae</taxon>
        <taxon>Atheliales</taxon>
        <taxon>Atheliaceae</taxon>
        <taxon>Piloderma</taxon>
    </lineage>
</organism>
<dbReference type="Proteomes" id="UP000054166">
    <property type="component" value="Unassembled WGS sequence"/>
</dbReference>
<dbReference type="OrthoDB" id="3251728at2759"/>
<feature type="compositionally biased region" description="Low complexity" evidence="1">
    <location>
        <begin position="54"/>
        <end position="63"/>
    </location>
</feature>
<evidence type="ECO:0000259" key="2">
    <source>
        <dbReference type="Pfam" id="PF20415"/>
    </source>
</evidence>
<proteinExistence type="predicted"/>
<name>A0A0C3BDT2_PILCF</name>
<reference evidence="4" key="2">
    <citation type="submission" date="2015-01" db="EMBL/GenBank/DDBJ databases">
        <title>Evolutionary Origins and Diversification of the Mycorrhizal Mutualists.</title>
        <authorList>
            <consortium name="DOE Joint Genome Institute"/>
            <consortium name="Mycorrhizal Genomics Consortium"/>
            <person name="Kohler A."/>
            <person name="Kuo A."/>
            <person name="Nagy L.G."/>
            <person name="Floudas D."/>
            <person name="Copeland A."/>
            <person name="Barry K.W."/>
            <person name="Cichocki N."/>
            <person name="Veneault-Fourrey C."/>
            <person name="LaButti K."/>
            <person name="Lindquist E.A."/>
            <person name="Lipzen A."/>
            <person name="Lundell T."/>
            <person name="Morin E."/>
            <person name="Murat C."/>
            <person name="Riley R."/>
            <person name="Ohm R."/>
            <person name="Sun H."/>
            <person name="Tunlid A."/>
            <person name="Henrissat B."/>
            <person name="Grigoriev I.V."/>
            <person name="Hibbett D.S."/>
            <person name="Martin F."/>
        </authorList>
    </citation>
    <scope>NUCLEOTIDE SEQUENCE [LARGE SCALE GENOMIC DNA]</scope>
    <source>
        <strain evidence="4">F 1598</strain>
    </source>
</reference>
<gene>
    <name evidence="3" type="ORF">PILCRDRAFT_67679</name>
</gene>
<dbReference type="AlphaFoldDB" id="A0A0C3BDT2"/>
<dbReference type="Pfam" id="PF20415">
    <property type="entry name" value="DUF6699"/>
    <property type="match status" value="1"/>
</dbReference>
<accession>A0A0C3BDT2</accession>
<feature type="region of interest" description="Disordered" evidence="1">
    <location>
        <begin position="37"/>
        <end position="64"/>
    </location>
</feature>
<dbReference type="STRING" id="765440.A0A0C3BDT2"/>
<protein>
    <recommendedName>
        <fullName evidence="2">DUF6699 domain-containing protein</fullName>
    </recommendedName>
</protein>
<dbReference type="HOGENOM" id="CLU_066470_0_0_1"/>